<organism evidence="1 2">
    <name type="scientific">Blastococcus goldschmidtiae</name>
    <dbReference type="NCBI Taxonomy" id="3075546"/>
    <lineage>
        <taxon>Bacteria</taxon>
        <taxon>Bacillati</taxon>
        <taxon>Actinomycetota</taxon>
        <taxon>Actinomycetes</taxon>
        <taxon>Geodermatophilales</taxon>
        <taxon>Geodermatophilaceae</taxon>
        <taxon>Blastococcus</taxon>
    </lineage>
</organism>
<keyword evidence="2" id="KW-1185">Reference proteome</keyword>
<name>A0ABU2K8N5_9ACTN</name>
<protein>
    <submittedName>
        <fullName evidence="1">Uncharacterized protein</fullName>
    </submittedName>
</protein>
<gene>
    <name evidence="1" type="ORF">RM425_11665</name>
</gene>
<evidence type="ECO:0000313" key="1">
    <source>
        <dbReference type="EMBL" id="MDT0276557.1"/>
    </source>
</evidence>
<dbReference type="RefSeq" id="WP_311345374.1">
    <property type="nucleotide sequence ID" value="NZ_JAVREI010000007.1"/>
</dbReference>
<reference evidence="2" key="1">
    <citation type="submission" date="2023-07" db="EMBL/GenBank/DDBJ databases">
        <title>30 novel species of actinomycetes from the DSMZ collection.</title>
        <authorList>
            <person name="Nouioui I."/>
        </authorList>
    </citation>
    <scope>NUCLEOTIDE SEQUENCE [LARGE SCALE GENOMIC DNA]</scope>
    <source>
        <strain evidence="2">DSM 46792</strain>
    </source>
</reference>
<evidence type="ECO:0000313" key="2">
    <source>
        <dbReference type="Proteomes" id="UP001183222"/>
    </source>
</evidence>
<dbReference type="Proteomes" id="UP001183222">
    <property type="component" value="Unassembled WGS sequence"/>
</dbReference>
<comment type="caution">
    <text evidence="1">The sequence shown here is derived from an EMBL/GenBank/DDBJ whole genome shotgun (WGS) entry which is preliminary data.</text>
</comment>
<sequence length="55" mass="5826">MTDPRYAIPLDEFVAGAEVAREEQVEVQAEPGVPAPVYGDALRYGDGMTADADGD</sequence>
<proteinExistence type="predicted"/>
<accession>A0ABU2K8N5</accession>
<dbReference type="EMBL" id="JAVREI010000007">
    <property type="protein sequence ID" value="MDT0276557.1"/>
    <property type="molecule type" value="Genomic_DNA"/>
</dbReference>